<feature type="signal peptide" evidence="7">
    <location>
        <begin position="1"/>
        <end position="22"/>
    </location>
</feature>
<dbReference type="PANTHER" id="PTHR43811:SF19">
    <property type="entry name" value="39 KDA FK506-BINDING NUCLEAR PROTEIN"/>
    <property type="match status" value="1"/>
</dbReference>
<name>A0A2A2G7Q4_9BACT</name>
<protein>
    <recommendedName>
        <fullName evidence="6">Peptidyl-prolyl cis-trans isomerase</fullName>
        <ecNumber evidence="6">5.2.1.8</ecNumber>
    </recommendedName>
</protein>
<reference evidence="9 10" key="1">
    <citation type="submission" date="2017-08" db="EMBL/GenBank/DDBJ databases">
        <title>Aliifodinibius alkalisoli sp. nov., isolated from saline alkaline soil.</title>
        <authorList>
            <person name="Liu D."/>
            <person name="Zhang G."/>
        </authorList>
    </citation>
    <scope>NUCLEOTIDE SEQUENCE [LARGE SCALE GENOMIC DNA]</scope>
    <source>
        <strain evidence="9 10">WN023</strain>
    </source>
</reference>
<dbReference type="Pfam" id="PF00254">
    <property type="entry name" value="FKBP_C"/>
    <property type="match status" value="1"/>
</dbReference>
<keyword evidence="10" id="KW-1185">Reference proteome</keyword>
<dbReference type="AlphaFoldDB" id="A0A2A2G7Q4"/>
<accession>A0A2A2G7Q4</accession>
<dbReference type="InterPro" id="IPR001179">
    <property type="entry name" value="PPIase_FKBP_dom"/>
</dbReference>
<organism evidence="9 10">
    <name type="scientific">Fodinibius salipaludis</name>
    <dbReference type="NCBI Taxonomy" id="2032627"/>
    <lineage>
        <taxon>Bacteria</taxon>
        <taxon>Pseudomonadati</taxon>
        <taxon>Balneolota</taxon>
        <taxon>Balneolia</taxon>
        <taxon>Balneolales</taxon>
        <taxon>Balneolaceae</taxon>
        <taxon>Fodinibius</taxon>
    </lineage>
</organism>
<proteinExistence type="inferred from homology"/>
<dbReference type="EC" id="5.2.1.8" evidence="6"/>
<evidence type="ECO:0000256" key="1">
    <source>
        <dbReference type="ARBA" id="ARBA00000971"/>
    </source>
</evidence>
<dbReference type="GO" id="GO:0003755">
    <property type="term" value="F:peptidyl-prolyl cis-trans isomerase activity"/>
    <property type="evidence" value="ECO:0007669"/>
    <property type="project" value="UniProtKB-UniRule"/>
</dbReference>
<dbReference type="InterPro" id="IPR046357">
    <property type="entry name" value="PPIase_dom_sf"/>
</dbReference>
<comment type="catalytic activity">
    <reaction evidence="1 5 6">
        <text>[protein]-peptidylproline (omega=180) = [protein]-peptidylproline (omega=0)</text>
        <dbReference type="Rhea" id="RHEA:16237"/>
        <dbReference type="Rhea" id="RHEA-COMP:10747"/>
        <dbReference type="Rhea" id="RHEA-COMP:10748"/>
        <dbReference type="ChEBI" id="CHEBI:83833"/>
        <dbReference type="ChEBI" id="CHEBI:83834"/>
        <dbReference type="EC" id="5.2.1.8"/>
    </reaction>
</comment>
<dbReference type="Proteomes" id="UP000218831">
    <property type="component" value="Unassembled WGS sequence"/>
</dbReference>
<evidence type="ECO:0000256" key="7">
    <source>
        <dbReference type="SAM" id="SignalP"/>
    </source>
</evidence>
<sequence length="182" mass="20311">MRFFRKSSFLLFILLISSALIIQSCDDKNNRPTGPDYSNVPEPYNISNADTTYTKEGGVEIYVIEEGECPGGNEEFCTVTPRDQIGVRYTGRIFEEGTIFESTFADSNTTSALITNLTSNSTQQQQAQIEGFRRGLLGMKEGEKRVIVVPPSLGYDNSRPGVNGMDLRDETLRYDVELTGIR</sequence>
<evidence type="ECO:0000256" key="5">
    <source>
        <dbReference type="PROSITE-ProRule" id="PRU00277"/>
    </source>
</evidence>
<dbReference type="OrthoDB" id="979394at2"/>
<evidence type="ECO:0000256" key="4">
    <source>
        <dbReference type="ARBA" id="ARBA00023235"/>
    </source>
</evidence>
<comment type="caution">
    <text evidence="9">The sequence shown here is derived from an EMBL/GenBank/DDBJ whole genome shotgun (WGS) entry which is preliminary data.</text>
</comment>
<gene>
    <name evidence="9" type="ORF">CK503_12925</name>
</gene>
<feature type="domain" description="PPIase FKBP-type" evidence="8">
    <location>
        <begin position="82"/>
        <end position="182"/>
    </location>
</feature>
<keyword evidence="7" id="KW-0732">Signal</keyword>
<dbReference type="EMBL" id="NSKE01000009">
    <property type="protein sequence ID" value="PAU93318.1"/>
    <property type="molecule type" value="Genomic_DNA"/>
</dbReference>
<evidence type="ECO:0000313" key="10">
    <source>
        <dbReference type="Proteomes" id="UP000218831"/>
    </source>
</evidence>
<dbReference type="PROSITE" id="PS50059">
    <property type="entry name" value="FKBP_PPIASE"/>
    <property type="match status" value="1"/>
</dbReference>
<dbReference type="PANTHER" id="PTHR43811">
    <property type="entry name" value="FKBP-TYPE PEPTIDYL-PROLYL CIS-TRANS ISOMERASE FKPA"/>
    <property type="match status" value="1"/>
</dbReference>
<keyword evidence="4 5" id="KW-0413">Isomerase</keyword>
<evidence type="ECO:0000313" key="9">
    <source>
        <dbReference type="EMBL" id="PAU93318.1"/>
    </source>
</evidence>
<dbReference type="RefSeq" id="WP_095607245.1">
    <property type="nucleotide sequence ID" value="NZ_NSKE01000009.1"/>
</dbReference>
<comment type="similarity">
    <text evidence="2 6">Belongs to the FKBP-type PPIase family.</text>
</comment>
<dbReference type="Gene3D" id="3.10.50.40">
    <property type="match status" value="1"/>
</dbReference>
<keyword evidence="3 5" id="KW-0697">Rotamase</keyword>
<dbReference type="PROSITE" id="PS51257">
    <property type="entry name" value="PROKAR_LIPOPROTEIN"/>
    <property type="match status" value="1"/>
</dbReference>
<evidence type="ECO:0000256" key="2">
    <source>
        <dbReference type="ARBA" id="ARBA00006577"/>
    </source>
</evidence>
<feature type="chain" id="PRO_5012832962" description="Peptidyl-prolyl cis-trans isomerase" evidence="7">
    <location>
        <begin position="23"/>
        <end position="182"/>
    </location>
</feature>
<dbReference type="SUPFAM" id="SSF54534">
    <property type="entry name" value="FKBP-like"/>
    <property type="match status" value="1"/>
</dbReference>
<evidence type="ECO:0000256" key="3">
    <source>
        <dbReference type="ARBA" id="ARBA00023110"/>
    </source>
</evidence>
<evidence type="ECO:0000259" key="8">
    <source>
        <dbReference type="PROSITE" id="PS50059"/>
    </source>
</evidence>
<evidence type="ECO:0000256" key="6">
    <source>
        <dbReference type="RuleBase" id="RU003915"/>
    </source>
</evidence>